<dbReference type="GO" id="GO:0021650">
    <property type="term" value="P:vestibulocochlear nerve formation"/>
    <property type="evidence" value="ECO:0007669"/>
    <property type="project" value="Ensembl"/>
</dbReference>
<dbReference type="GeneTree" id="ENSGT00940000154589"/>
<dbReference type="GO" id="GO:1901078">
    <property type="term" value="P:negative regulation of relaxation of muscle"/>
    <property type="evidence" value="ECO:0007669"/>
    <property type="project" value="Ensembl"/>
</dbReference>
<keyword evidence="4" id="KW-1185">Reference proteome</keyword>
<dbReference type="Gene3D" id="2.60.200.20">
    <property type="match status" value="1"/>
</dbReference>
<evidence type="ECO:0000313" key="3">
    <source>
        <dbReference type="Ensembl" id="ENSEASP00005030110.2"/>
    </source>
</evidence>
<reference evidence="3" key="3">
    <citation type="submission" date="2025-09" db="UniProtKB">
        <authorList>
            <consortium name="Ensembl"/>
        </authorList>
    </citation>
    <scope>IDENTIFICATION</scope>
</reference>
<dbReference type="GO" id="GO:0043123">
    <property type="term" value="P:positive regulation of canonical NF-kappaB signal transduction"/>
    <property type="evidence" value="ECO:0007669"/>
    <property type="project" value="InterPro"/>
</dbReference>
<feature type="region of interest" description="Disordered" evidence="1">
    <location>
        <begin position="176"/>
        <end position="238"/>
    </location>
</feature>
<dbReference type="AlphaFoldDB" id="A0A8C4MSQ8"/>
<dbReference type="GO" id="GO:0097094">
    <property type="term" value="P:craniofacial suture morphogenesis"/>
    <property type="evidence" value="ECO:0007669"/>
    <property type="project" value="Ensembl"/>
</dbReference>
<dbReference type="RefSeq" id="XP_070373443.1">
    <property type="nucleotide sequence ID" value="XM_070517342.1"/>
</dbReference>
<sequence length="238" mass="26473">MRSNLNQAFEDEQYLDTEFGMEDAFLAEKIVVPSMERPLTVLRVSLHHPTQGPAAFTNVPLQLQHDTSPLLVGRGRDAHIQLRLPNLSRRHLSLEPYREKGSALLVFCLKALSRRGCVWVNGLTLRFLEQVPLSTVNRVTFAGIQMVVHVEGGTSLEAFVCCFHLSPSPLIYRPQAEETDEWESIPQEQPPPGSGERALGHLGFLHGPSQIQDDPPQPSPGGGTEIQFQREPPDSLLC</sequence>
<gene>
    <name evidence="3" type="primary">TIFAB</name>
</gene>
<dbReference type="SUPFAM" id="SSF49879">
    <property type="entry name" value="SMAD/FHA domain"/>
    <property type="match status" value="1"/>
</dbReference>
<dbReference type="GO" id="GO:0030432">
    <property type="term" value="P:peristalsis"/>
    <property type="evidence" value="ECO:0007669"/>
    <property type="project" value="Ensembl"/>
</dbReference>
<dbReference type="Ensembl" id="ENSEAST00005032725.2">
    <property type="protein sequence ID" value="ENSEASP00005030110.2"/>
    <property type="gene ID" value="ENSEASG00005020490.2"/>
</dbReference>
<name>A0A8C4MSQ8_EQUAS</name>
<dbReference type="GO" id="GO:0090103">
    <property type="term" value="P:cochlea morphogenesis"/>
    <property type="evidence" value="ECO:0007669"/>
    <property type="project" value="Ensembl"/>
</dbReference>
<dbReference type="GO" id="GO:0098583">
    <property type="term" value="P:learned vocalization behavior"/>
    <property type="evidence" value="ECO:0007669"/>
    <property type="project" value="Ensembl"/>
</dbReference>
<accession>A0A8C4MSQ8</accession>
<dbReference type="GO" id="GO:0007356">
    <property type="term" value="P:thorax and anterior abdomen determination"/>
    <property type="evidence" value="ECO:0007669"/>
    <property type="project" value="Ensembl"/>
</dbReference>
<dbReference type="GO" id="GO:1905747">
    <property type="term" value="P:negative regulation of saliva secretion"/>
    <property type="evidence" value="ECO:0007669"/>
    <property type="project" value="Ensembl"/>
</dbReference>
<dbReference type="PANTHER" id="PTHR31266:SF3">
    <property type="entry name" value="TRAF-INTERACTING PROTEIN WITH FHA DOMAIN-CONTAINING PROTEIN B"/>
    <property type="match status" value="1"/>
</dbReference>
<dbReference type="GO" id="GO:0035112">
    <property type="term" value="P:genitalia morphogenesis"/>
    <property type="evidence" value="ECO:0007669"/>
    <property type="project" value="Ensembl"/>
</dbReference>
<evidence type="ECO:0000256" key="1">
    <source>
        <dbReference type="SAM" id="MobiDB-lite"/>
    </source>
</evidence>
<protein>
    <submittedName>
        <fullName evidence="3">TIFA inhibitor</fullName>
    </submittedName>
</protein>
<dbReference type="GeneID" id="106823030"/>
<dbReference type="GO" id="GO:0071626">
    <property type="term" value="P:mastication"/>
    <property type="evidence" value="ECO:0007669"/>
    <property type="project" value="Ensembl"/>
</dbReference>
<feature type="domain" description="FHA" evidence="2">
    <location>
        <begin position="71"/>
        <end position="141"/>
    </location>
</feature>
<organism evidence="3 4">
    <name type="scientific">Equus asinus</name>
    <name type="common">Donkey</name>
    <name type="synonym">Equus africanus asinus</name>
    <dbReference type="NCBI Taxonomy" id="9793"/>
    <lineage>
        <taxon>Eukaryota</taxon>
        <taxon>Metazoa</taxon>
        <taxon>Chordata</taxon>
        <taxon>Craniata</taxon>
        <taxon>Vertebrata</taxon>
        <taxon>Euteleostomi</taxon>
        <taxon>Mammalia</taxon>
        <taxon>Eutheria</taxon>
        <taxon>Laurasiatheria</taxon>
        <taxon>Perissodactyla</taxon>
        <taxon>Equidae</taxon>
        <taxon>Equus</taxon>
    </lineage>
</organism>
<dbReference type="InterPro" id="IPR008984">
    <property type="entry name" value="SMAD_FHA_dom_sf"/>
</dbReference>
<dbReference type="GO" id="GO:0048634">
    <property type="term" value="P:regulation of muscle organ development"/>
    <property type="evidence" value="ECO:0007669"/>
    <property type="project" value="Ensembl"/>
</dbReference>
<dbReference type="GO" id="GO:0021559">
    <property type="term" value="P:trigeminal nerve development"/>
    <property type="evidence" value="ECO:0007669"/>
    <property type="project" value="Ensembl"/>
</dbReference>
<dbReference type="Proteomes" id="UP000694387">
    <property type="component" value="Chromosome 12"/>
</dbReference>
<dbReference type="InterPro" id="IPR000253">
    <property type="entry name" value="FHA_dom"/>
</dbReference>
<reference evidence="3" key="2">
    <citation type="submission" date="2025-08" db="UniProtKB">
        <authorList>
            <consortium name="Ensembl"/>
        </authorList>
    </citation>
    <scope>IDENTIFICATION</scope>
</reference>
<dbReference type="InterPro" id="IPR033621">
    <property type="entry name" value="TIFA"/>
</dbReference>
<dbReference type="GO" id="GO:0050885">
    <property type="term" value="P:neuromuscular process controlling balance"/>
    <property type="evidence" value="ECO:0007669"/>
    <property type="project" value="Ensembl"/>
</dbReference>
<evidence type="ECO:0000313" key="4">
    <source>
        <dbReference type="Proteomes" id="UP000694387"/>
    </source>
</evidence>
<reference evidence="3 4" key="1">
    <citation type="journal article" date="2020" name="Nat. Commun.">
        <title>Donkey genomes provide new insights into domestication and selection for coat color.</title>
        <authorList>
            <person name="Wang"/>
            <person name="C."/>
            <person name="Li"/>
            <person name="H."/>
            <person name="Guo"/>
            <person name="Y."/>
            <person name="Huang"/>
            <person name="J."/>
            <person name="Sun"/>
            <person name="Y."/>
            <person name="Min"/>
            <person name="J."/>
            <person name="Wang"/>
            <person name="J."/>
            <person name="Fang"/>
            <person name="X."/>
            <person name="Zhao"/>
            <person name="Z."/>
            <person name="Wang"/>
            <person name="S."/>
            <person name="Zhang"/>
            <person name="Y."/>
            <person name="Liu"/>
            <person name="Q."/>
            <person name="Jiang"/>
            <person name="Q."/>
            <person name="Wang"/>
            <person name="X."/>
            <person name="Guo"/>
            <person name="Y."/>
            <person name="Yang"/>
            <person name="C."/>
            <person name="Wang"/>
            <person name="Y."/>
            <person name="Tian"/>
            <person name="F."/>
            <person name="Zhuang"/>
            <person name="G."/>
            <person name="Fan"/>
            <person name="Y."/>
            <person name="Gao"/>
            <person name="Q."/>
            <person name="Li"/>
            <person name="Y."/>
            <person name="Ju"/>
            <person name="Z."/>
            <person name="Li"/>
            <person name="J."/>
            <person name="Li"/>
            <person name="R."/>
            <person name="Hou"/>
            <person name="M."/>
            <person name="Yang"/>
            <person name="G."/>
            <person name="Liu"/>
            <person name="G."/>
            <person name="Liu"/>
            <person name="W."/>
            <person name="Guo"/>
            <person name="J."/>
            <person name="Pan"/>
            <person name="S."/>
            <person name="Fan"/>
            <person name="G."/>
            <person name="Zhang"/>
            <person name="W."/>
            <person name="Zhang"/>
            <person name="R."/>
            <person name="Yu"/>
            <person name="J."/>
            <person name="Zhang"/>
            <person name="X."/>
            <person name="Yin"/>
            <person name="Q."/>
            <person name="Ji"/>
            <person name="C."/>
            <person name="Jin"/>
            <person name="Y."/>
            <person name="Yue"/>
            <person name="G."/>
            <person name="Liu"/>
            <person name="M."/>
            <person name="Xu"/>
            <person name="J."/>
            <person name="Liu"/>
            <person name="S."/>
            <person name="Jordana"/>
            <person name="J."/>
            <person name="Noce"/>
            <person name="A."/>
            <person name="Amills"/>
            <person name="M."/>
            <person name="Wu"/>
            <person name="D.D."/>
            <person name="Li"/>
            <person name="S."/>
            <person name="Zhou"/>
            <person name="X. and Zhong"/>
            <person name="J."/>
        </authorList>
    </citation>
    <scope>NUCLEOTIDE SEQUENCE [LARGE SCALE GENOMIC DNA]</scope>
</reference>
<proteinExistence type="predicted"/>
<dbReference type="Pfam" id="PF00498">
    <property type="entry name" value="FHA"/>
    <property type="match status" value="1"/>
</dbReference>
<dbReference type="PANTHER" id="PTHR31266">
    <property type="entry name" value="TRAF-INTERACTING PROTEIN WITH FHA DOMAIN-CONTAINING PROTEIN A FAMILY MEMBER"/>
    <property type="match status" value="1"/>
</dbReference>
<dbReference type="GO" id="GO:0031223">
    <property type="term" value="P:auditory behavior"/>
    <property type="evidence" value="ECO:0007669"/>
    <property type="project" value="Ensembl"/>
</dbReference>
<dbReference type="CTD" id="497189"/>
<evidence type="ECO:0000259" key="2">
    <source>
        <dbReference type="Pfam" id="PF00498"/>
    </source>
</evidence>
<dbReference type="GO" id="GO:1905748">
    <property type="term" value="P:hard palate morphogenesis"/>
    <property type="evidence" value="ECO:0007669"/>
    <property type="project" value="Ensembl"/>
</dbReference>